<keyword evidence="1" id="KW-0472">Membrane</keyword>
<evidence type="ECO:0000313" key="4">
    <source>
        <dbReference type="Proteomes" id="UP000319836"/>
    </source>
</evidence>
<accession>A0A538U677</accession>
<gene>
    <name evidence="3" type="ORF">E6K80_06305</name>
</gene>
<feature type="transmembrane region" description="Helical" evidence="1">
    <location>
        <begin position="90"/>
        <end position="109"/>
    </location>
</feature>
<feature type="transmembrane region" description="Helical" evidence="1">
    <location>
        <begin position="174"/>
        <end position="194"/>
    </location>
</feature>
<feature type="transmembrane region" description="Helical" evidence="1">
    <location>
        <begin position="62"/>
        <end position="83"/>
    </location>
</feature>
<feature type="domain" description="EamA" evidence="2">
    <location>
        <begin position="154"/>
        <end position="283"/>
    </location>
</feature>
<evidence type="ECO:0000313" key="3">
    <source>
        <dbReference type="EMBL" id="TMQ71199.1"/>
    </source>
</evidence>
<feature type="transmembrane region" description="Helical" evidence="1">
    <location>
        <begin position="235"/>
        <end position="255"/>
    </location>
</feature>
<name>A0A538U677_UNCEI</name>
<evidence type="ECO:0000256" key="1">
    <source>
        <dbReference type="SAM" id="Phobius"/>
    </source>
</evidence>
<feature type="transmembrane region" description="Helical" evidence="1">
    <location>
        <begin position="6"/>
        <end position="25"/>
    </location>
</feature>
<sequence>MGVLLGALAATFWGLGDFLITLLTRRVGTGRALLSIQLLSLLLWLALLAARPGVQGAGALPWTIVVATALCHVLGLALVYRAFEIGTLSIVSPISAGFAVVTAILSLASGERPPALALGGAALLVGGAVLATRAPAASGPRASWAGVPEALLSALAFGTMFWLFYFFVQPAMGFRWPLVLLKAAAVTGSVLAYLSKPRGPRAAAPGLRIQVVGLALGAAAADTLAWLAYIGGTATSYATIVTALASLFSVVTVLLARRFLRERLAPHQWSGVVAILLGILLVSV</sequence>
<dbReference type="AlphaFoldDB" id="A0A538U677"/>
<dbReference type="InterPro" id="IPR000620">
    <property type="entry name" value="EamA_dom"/>
</dbReference>
<dbReference type="GO" id="GO:0016020">
    <property type="term" value="C:membrane"/>
    <property type="evidence" value="ECO:0007669"/>
    <property type="project" value="InterPro"/>
</dbReference>
<feature type="transmembrane region" description="Helical" evidence="1">
    <location>
        <begin position="206"/>
        <end position="229"/>
    </location>
</feature>
<dbReference type="InterPro" id="IPR037185">
    <property type="entry name" value="EmrE-like"/>
</dbReference>
<organism evidence="3 4">
    <name type="scientific">Eiseniibacteriota bacterium</name>
    <dbReference type="NCBI Taxonomy" id="2212470"/>
    <lineage>
        <taxon>Bacteria</taxon>
        <taxon>Candidatus Eiseniibacteriota</taxon>
    </lineage>
</organism>
<protein>
    <submittedName>
        <fullName evidence="3">EamA/RhaT family transporter</fullName>
    </submittedName>
</protein>
<keyword evidence="1" id="KW-1133">Transmembrane helix</keyword>
<feature type="transmembrane region" description="Helical" evidence="1">
    <location>
        <begin position="144"/>
        <end position="168"/>
    </location>
</feature>
<dbReference type="EMBL" id="VBPA01000143">
    <property type="protein sequence ID" value="TMQ71199.1"/>
    <property type="molecule type" value="Genomic_DNA"/>
</dbReference>
<reference evidence="3 4" key="1">
    <citation type="journal article" date="2019" name="Nat. Microbiol.">
        <title>Mediterranean grassland soil C-N compound turnover is dependent on rainfall and depth, and is mediated by genomically divergent microorganisms.</title>
        <authorList>
            <person name="Diamond S."/>
            <person name="Andeer P.F."/>
            <person name="Li Z."/>
            <person name="Crits-Christoph A."/>
            <person name="Burstein D."/>
            <person name="Anantharaman K."/>
            <person name="Lane K.R."/>
            <person name="Thomas B.C."/>
            <person name="Pan C."/>
            <person name="Northen T.R."/>
            <person name="Banfield J.F."/>
        </authorList>
    </citation>
    <scope>NUCLEOTIDE SEQUENCE [LARGE SCALE GENOMIC DNA]</scope>
    <source>
        <strain evidence="3">WS_10</strain>
    </source>
</reference>
<keyword evidence="1" id="KW-0812">Transmembrane</keyword>
<evidence type="ECO:0000259" key="2">
    <source>
        <dbReference type="Pfam" id="PF00892"/>
    </source>
</evidence>
<feature type="transmembrane region" description="Helical" evidence="1">
    <location>
        <begin position="32"/>
        <end position="50"/>
    </location>
</feature>
<feature type="transmembrane region" description="Helical" evidence="1">
    <location>
        <begin position="115"/>
        <end position="132"/>
    </location>
</feature>
<dbReference type="SUPFAM" id="SSF103481">
    <property type="entry name" value="Multidrug resistance efflux transporter EmrE"/>
    <property type="match status" value="1"/>
</dbReference>
<proteinExistence type="predicted"/>
<dbReference type="Proteomes" id="UP000319836">
    <property type="component" value="Unassembled WGS sequence"/>
</dbReference>
<comment type="caution">
    <text evidence="3">The sequence shown here is derived from an EMBL/GenBank/DDBJ whole genome shotgun (WGS) entry which is preliminary data.</text>
</comment>
<feature type="domain" description="EamA" evidence="2">
    <location>
        <begin position="1"/>
        <end position="132"/>
    </location>
</feature>
<dbReference type="Pfam" id="PF00892">
    <property type="entry name" value="EamA"/>
    <property type="match status" value="2"/>
</dbReference>